<accession>A0A9P3BVX3</accession>
<dbReference type="AlphaFoldDB" id="A0A9P3BVX3"/>
<organism evidence="1 2">
    <name type="scientific">Aspergillus viridinutans</name>
    <dbReference type="NCBI Taxonomy" id="75553"/>
    <lineage>
        <taxon>Eukaryota</taxon>
        <taxon>Fungi</taxon>
        <taxon>Dikarya</taxon>
        <taxon>Ascomycota</taxon>
        <taxon>Pezizomycotina</taxon>
        <taxon>Eurotiomycetes</taxon>
        <taxon>Eurotiomycetidae</taxon>
        <taxon>Eurotiales</taxon>
        <taxon>Aspergillaceae</taxon>
        <taxon>Aspergillus</taxon>
        <taxon>Aspergillus subgen. Fumigati</taxon>
    </lineage>
</organism>
<gene>
    <name evidence="1" type="ORF">Aspvir_007042</name>
</gene>
<dbReference type="Proteomes" id="UP000710440">
    <property type="component" value="Unassembled WGS sequence"/>
</dbReference>
<name>A0A9P3BVX3_ASPVI</name>
<protein>
    <submittedName>
        <fullName evidence="1">Uncharacterized protein</fullName>
    </submittedName>
</protein>
<proteinExistence type="predicted"/>
<evidence type="ECO:0000313" key="2">
    <source>
        <dbReference type="Proteomes" id="UP000710440"/>
    </source>
</evidence>
<dbReference type="RefSeq" id="XP_043126163.1">
    <property type="nucleotide sequence ID" value="XM_043270228.1"/>
</dbReference>
<sequence>MRWLLEPLKSFQSGEWRVKYWEMRLKKAQVPQDYAPFLLSNVDIFDKARLIYRISLQKGLPDKLFGDQEEVEKLARVLDRRDKKLTARLVRFFQYHTQPPDPSVLAWCQSLLETERRTRRIVQALIFVEKRLEWGRHALTQTSDLECRQKLESQLNDTEKHHKRLEVMYTQGRADISDHRWHMPSGLFHRAFVAFRFNPDSDWYLCTSLNRECAARGGCCSRTCGCCSRKRETDRVPNLFHCTEFCPCCLATNGLSPSDDHIPDIDVKVEEDTVKFNLIYGQDLYSRRVYRAHIWGVDVINDIED</sequence>
<comment type="caution">
    <text evidence="1">The sequence shown here is derived from an EMBL/GenBank/DDBJ whole genome shotgun (WGS) entry which is preliminary data.</text>
</comment>
<evidence type="ECO:0000313" key="1">
    <source>
        <dbReference type="EMBL" id="GIK02977.1"/>
    </source>
</evidence>
<dbReference type="OrthoDB" id="4440408at2759"/>
<dbReference type="EMBL" id="BOPL01000005">
    <property type="protein sequence ID" value="GIK02977.1"/>
    <property type="molecule type" value="Genomic_DNA"/>
</dbReference>
<reference evidence="1 2" key="1">
    <citation type="submission" date="2021-02" db="EMBL/GenBank/DDBJ databases">
        <title>Pan-genome distribution and transcriptional activeness of fungal secondary metabolism genes in Aspergillus section Fumigati.</title>
        <authorList>
            <person name="Takahashi H."/>
            <person name="Umemura M."/>
            <person name="Ninomiya A."/>
            <person name="Kusuya Y."/>
            <person name="Urayama S."/>
            <person name="Shimizu M."/>
            <person name="Watanabe A."/>
            <person name="Kamei K."/>
            <person name="Yaguchi T."/>
            <person name="Hagiwara D."/>
        </authorList>
    </citation>
    <scope>NUCLEOTIDE SEQUENCE [LARGE SCALE GENOMIC DNA]</scope>
    <source>
        <strain evidence="1 2">IFM 47045</strain>
    </source>
</reference>
<keyword evidence="2" id="KW-1185">Reference proteome</keyword>
<dbReference type="GeneID" id="66935024"/>